<comment type="caution">
    <text evidence="1">The sequence shown here is derived from an EMBL/GenBank/DDBJ whole genome shotgun (WGS) entry which is preliminary data.</text>
</comment>
<keyword evidence="2" id="KW-1185">Reference proteome</keyword>
<evidence type="ECO:0000313" key="1">
    <source>
        <dbReference type="EMBL" id="KAG0427534.1"/>
    </source>
</evidence>
<reference evidence="1 2" key="1">
    <citation type="journal article" date="2020" name="Cell">
        <title>Large-Scale Comparative Analyses of Tick Genomes Elucidate Their Genetic Diversity and Vector Capacities.</title>
        <authorList>
            <consortium name="Tick Genome and Microbiome Consortium (TIGMIC)"/>
            <person name="Jia N."/>
            <person name="Wang J."/>
            <person name="Shi W."/>
            <person name="Du L."/>
            <person name="Sun Y."/>
            <person name="Zhan W."/>
            <person name="Jiang J.F."/>
            <person name="Wang Q."/>
            <person name="Zhang B."/>
            <person name="Ji P."/>
            <person name="Bell-Sakyi L."/>
            <person name="Cui X.M."/>
            <person name="Yuan T.T."/>
            <person name="Jiang B.G."/>
            <person name="Yang W.F."/>
            <person name="Lam T.T."/>
            <person name="Chang Q.C."/>
            <person name="Ding S.J."/>
            <person name="Wang X.J."/>
            <person name="Zhu J.G."/>
            <person name="Ruan X.D."/>
            <person name="Zhao L."/>
            <person name="Wei J.T."/>
            <person name="Ye R.Z."/>
            <person name="Que T.C."/>
            <person name="Du C.H."/>
            <person name="Zhou Y.H."/>
            <person name="Cheng J.X."/>
            <person name="Dai P.F."/>
            <person name="Guo W.B."/>
            <person name="Han X.H."/>
            <person name="Huang E.J."/>
            <person name="Li L.F."/>
            <person name="Wei W."/>
            <person name="Gao Y.C."/>
            <person name="Liu J.Z."/>
            <person name="Shao H.Z."/>
            <person name="Wang X."/>
            <person name="Wang C.C."/>
            <person name="Yang T.C."/>
            <person name="Huo Q.B."/>
            <person name="Li W."/>
            <person name="Chen H.Y."/>
            <person name="Chen S.E."/>
            <person name="Zhou L.G."/>
            <person name="Ni X.B."/>
            <person name="Tian J.H."/>
            <person name="Sheng Y."/>
            <person name="Liu T."/>
            <person name="Pan Y.S."/>
            <person name="Xia L.Y."/>
            <person name="Li J."/>
            <person name="Zhao F."/>
            <person name="Cao W.C."/>
        </authorList>
    </citation>
    <scope>NUCLEOTIDE SEQUENCE [LARGE SCALE GENOMIC DNA]</scope>
    <source>
        <strain evidence="1">Iper-2018</strain>
    </source>
</reference>
<dbReference type="EMBL" id="JABSTQ010009617">
    <property type="protein sequence ID" value="KAG0427534.1"/>
    <property type="molecule type" value="Genomic_DNA"/>
</dbReference>
<organism evidence="1 2">
    <name type="scientific">Ixodes persulcatus</name>
    <name type="common">Taiga tick</name>
    <dbReference type="NCBI Taxonomy" id="34615"/>
    <lineage>
        <taxon>Eukaryota</taxon>
        <taxon>Metazoa</taxon>
        <taxon>Ecdysozoa</taxon>
        <taxon>Arthropoda</taxon>
        <taxon>Chelicerata</taxon>
        <taxon>Arachnida</taxon>
        <taxon>Acari</taxon>
        <taxon>Parasitiformes</taxon>
        <taxon>Ixodida</taxon>
        <taxon>Ixodoidea</taxon>
        <taxon>Ixodidae</taxon>
        <taxon>Ixodinae</taxon>
        <taxon>Ixodes</taxon>
    </lineage>
</organism>
<sequence length="78" mass="8739">MNKAAGIEQAFEMRQRPPQEGMPDIAILKYPNRYLNEVPIIPDSVVYFGSGAAVIMVFAGLCIMAYMLIFSEDFFGMI</sequence>
<name>A0AC60Q2S7_IXOPE</name>
<proteinExistence type="predicted"/>
<protein>
    <submittedName>
        <fullName evidence="1">Uncharacterized protein</fullName>
    </submittedName>
</protein>
<evidence type="ECO:0000313" key="2">
    <source>
        <dbReference type="Proteomes" id="UP000805193"/>
    </source>
</evidence>
<gene>
    <name evidence="1" type="ORF">HPB47_025411</name>
</gene>
<accession>A0AC60Q2S7</accession>
<dbReference type="Proteomes" id="UP000805193">
    <property type="component" value="Unassembled WGS sequence"/>
</dbReference>